<dbReference type="InterPro" id="IPR032675">
    <property type="entry name" value="LRR_dom_sf"/>
</dbReference>
<keyword evidence="6" id="KW-0675">Receptor</keyword>
<evidence type="ECO:0000256" key="2">
    <source>
        <dbReference type="ARBA" id="ARBA00022692"/>
    </source>
</evidence>
<dbReference type="GO" id="GO:0016020">
    <property type="term" value="C:membrane"/>
    <property type="evidence" value="ECO:0007669"/>
    <property type="project" value="UniProtKB-SubCell"/>
</dbReference>
<dbReference type="OrthoDB" id="852325at2759"/>
<reference evidence="9" key="1">
    <citation type="submission" date="2020-03" db="EMBL/GenBank/DDBJ databases">
        <title>A high-quality chromosome-level genome assembly of a woody plant with both climbing and erect habits, Rhamnella rubrinervis.</title>
        <authorList>
            <person name="Lu Z."/>
            <person name="Yang Y."/>
            <person name="Zhu X."/>
            <person name="Sun Y."/>
        </authorList>
    </citation>
    <scope>NUCLEOTIDE SEQUENCE</scope>
    <source>
        <strain evidence="9">BYM</strain>
        <tissue evidence="9">Leaf</tissue>
    </source>
</reference>
<dbReference type="InterPro" id="IPR046956">
    <property type="entry name" value="RLP23-like"/>
</dbReference>
<evidence type="ECO:0000256" key="6">
    <source>
        <dbReference type="ARBA" id="ARBA00023170"/>
    </source>
</evidence>
<feature type="domain" description="RNase H type-1" evidence="8">
    <location>
        <begin position="220"/>
        <end position="308"/>
    </location>
</feature>
<comment type="caution">
    <text evidence="9">The sequence shown here is derived from an EMBL/GenBank/DDBJ whole genome shotgun (WGS) entry which is preliminary data.</text>
</comment>
<dbReference type="InterPro" id="IPR044730">
    <property type="entry name" value="RNase_H-like_dom_plant"/>
</dbReference>
<dbReference type="PANTHER" id="PTHR48061">
    <property type="entry name" value="LEUCINE-RICH REPEAT RECEPTOR PROTEIN KINASE EMS1-LIKE-RELATED"/>
    <property type="match status" value="1"/>
</dbReference>
<evidence type="ECO:0000313" key="10">
    <source>
        <dbReference type="Proteomes" id="UP000796880"/>
    </source>
</evidence>
<dbReference type="Gene3D" id="3.80.10.10">
    <property type="entry name" value="Ribonuclease Inhibitor"/>
    <property type="match status" value="1"/>
</dbReference>
<keyword evidence="5" id="KW-0472">Membrane</keyword>
<dbReference type="Proteomes" id="UP000796880">
    <property type="component" value="Unassembled WGS sequence"/>
</dbReference>
<evidence type="ECO:0000259" key="8">
    <source>
        <dbReference type="Pfam" id="PF13456"/>
    </source>
</evidence>
<comment type="subcellular location">
    <subcellularLocation>
        <location evidence="1">Membrane</location>
        <topology evidence="1">Single-pass type I membrane protein</topology>
    </subcellularLocation>
</comment>
<organism evidence="9 10">
    <name type="scientific">Rhamnella rubrinervis</name>
    <dbReference type="NCBI Taxonomy" id="2594499"/>
    <lineage>
        <taxon>Eukaryota</taxon>
        <taxon>Viridiplantae</taxon>
        <taxon>Streptophyta</taxon>
        <taxon>Embryophyta</taxon>
        <taxon>Tracheophyta</taxon>
        <taxon>Spermatophyta</taxon>
        <taxon>Magnoliopsida</taxon>
        <taxon>eudicotyledons</taxon>
        <taxon>Gunneridae</taxon>
        <taxon>Pentapetalae</taxon>
        <taxon>rosids</taxon>
        <taxon>fabids</taxon>
        <taxon>Rosales</taxon>
        <taxon>Rhamnaceae</taxon>
        <taxon>rhamnoid group</taxon>
        <taxon>Rhamneae</taxon>
        <taxon>Rhamnella</taxon>
    </lineage>
</organism>
<evidence type="ECO:0000256" key="5">
    <source>
        <dbReference type="ARBA" id="ARBA00023136"/>
    </source>
</evidence>
<dbReference type="InterPro" id="IPR001611">
    <property type="entry name" value="Leu-rich_rpt"/>
</dbReference>
<sequence length="497" mass="55902">MALMKYLGIPLPSLNLSKASGVDCNSSSTFSVLGMSLPSTTSIVSGAPIVDFRRIIQNITNLKGLYLNQGDFISTSGLSVKEDKERIFERRPWSMDSTHLILKEWSTEENLQDIEFNTSTFYIQVHGLPPKFIHQGVALKIGHQIGGLHALSVNCRSVVAHRFLRFRLDIKVADLIPAGFFQSRDNEGEHWIQFKYERLPDFCFCWGGWSPPQQGYIKINVDAKFVDGRAASAMVVRNDHGHPLYLASKLLKCESSFVAEAEALYWAAEYAETQGWKVMWKSRRSSMVADAIAKKSLSSNSALICDEYSLETIPSCILNLIYAEQANAAVIEGQIPKWFWGIAKKKLDFLDLSGNMLQGSLNVPPLFVSFFGISNNNLTGKIHPSFRNWTYLKVLNKSKNHFSRTIPQWLGNFLTSLDILNLQGKNFHGSLPQIFTNGSMLHLTKLELSHNALQEKVPQFLINCSKLQVLNLGQNQISDTFPSWLQSLPELQVLVLQ</sequence>
<accession>A0A8K0HSZ9</accession>
<dbReference type="GO" id="GO:0004523">
    <property type="term" value="F:RNA-DNA hybrid ribonuclease activity"/>
    <property type="evidence" value="ECO:0007669"/>
    <property type="project" value="InterPro"/>
</dbReference>
<dbReference type="Pfam" id="PF13855">
    <property type="entry name" value="LRR_8"/>
    <property type="match status" value="1"/>
</dbReference>
<keyword evidence="4" id="KW-1133">Transmembrane helix</keyword>
<protein>
    <recommendedName>
        <fullName evidence="8">RNase H type-1 domain-containing protein</fullName>
    </recommendedName>
</protein>
<evidence type="ECO:0000313" key="9">
    <source>
        <dbReference type="EMBL" id="KAF3457743.1"/>
    </source>
</evidence>
<gene>
    <name evidence="9" type="ORF">FNV43_RR02402</name>
</gene>
<dbReference type="CDD" id="cd06222">
    <property type="entry name" value="RNase_H_like"/>
    <property type="match status" value="1"/>
</dbReference>
<dbReference type="Pfam" id="PF13456">
    <property type="entry name" value="RVT_3"/>
    <property type="match status" value="1"/>
</dbReference>
<dbReference type="InterPro" id="IPR002156">
    <property type="entry name" value="RNaseH_domain"/>
</dbReference>
<proteinExistence type="predicted"/>
<name>A0A8K0HSZ9_9ROSA</name>
<dbReference type="EMBL" id="VOIH02000001">
    <property type="protein sequence ID" value="KAF3457743.1"/>
    <property type="molecule type" value="Genomic_DNA"/>
</dbReference>
<keyword evidence="10" id="KW-1185">Reference proteome</keyword>
<evidence type="ECO:0000256" key="1">
    <source>
        <dbReference type="ARBA" id="ARBA00004479"/>
    </source>
</evidence>
<dbReference type="GO" id="GO:0003676">
    <property type="term" value="F:nucleic acid binding"/>
    <property type="evidence" value="ECO:0007669"/>
    <property type="project" value="InterPro"/>
</dbReference>
<evidence type="ECO:0000256" key="3">
    <source>
        <dbReference type="ARBA" id="ARBA00022729"/>
    </source>
</evidence>
<dbReference type="SUPFAM" id="SSF52058">
    <property type="entry name" value="L domain-like"/>
    <property type="match status" value="1"/>
</dbReference>
<dbReference type="PANTHER" id="PTHR48061:SF46">
    <property type="entry name" value="LEUCINE-RICH REPEAT-CONTAINING N-TERMINAL PLANT-TYPE DOMAIN-CONTAINING PROTEIN"/>
    <property type="match status" value="1"/>
</dbReference>
<keyword evidence="3" id="KW-0732">Signal</keyword>
<dbReference type="AlphaFoldDB" id="A0A8K0HSZ9"/>
<keyword evidence="7" id="KW-0325">Glycoprotein</keyword>
<evidence type="ECO:0000256" key="4">
    <source>
        <dbReference type="ARBA" id="ARBA00022989"/>
    </source>
</evidence>
<keyword evidence="2" id="KW-0812">Transmembrane</keyword>
<evidence type="ECO:0000256" key="7">
    <source>
        <dbReference type="ARBA" id="ARBA00023180"/>
    </source>
</evidence>